<protein>
    <submittedName>
        <fullName evidence="2">NAD(P)H-binding protein</fullName>
    </submittedName>
</protein>
<dbReference type="Gene3D" id="3.90.25.10">
    <property type="entry name" value="UDP-galactose 4-epimerase, domain 1"/>
    <property type="match status" value="1"/>
</dbReference>
<dbReference type="Gene3D" id="3.40.50.720">
    <property type="entry name" value="NAD(P)-binding Rossmann-like Domain"/>
    <property type="match status" value="1"/>
</dbReference>
<keyword evidence="3" id="KW-1185">Reference proteome</keyword>
<sequence length="274" mass="29610">MTILVTGATGTVGRHVVDELIRDGRRVRALTRDPRRANLPAEAEVVAGDLTVTDSLVPVLDGVTAVHLITFGGDDYAMLPNGQEIVDLAVKAGVRKVTVLGGWDEGTLEPAVRAAGDLDWTFVRPTEFMSNALQWAEPIRAEGVVREPFGDATTAMVHEADIAAVAARTLVEEGHADRVYGLTGPARLSTRDKVRIIGEAIGREIGFVELTEEQARERMAAEGQPDELIDFLINVFGNVPEEPNIVNSNVEKVTGRPARTFAQWAAEHADAFRA</sequence>
<dbReference type="InterPro" id="IPR036291">
    <property type="entry name" value="NAD(P)-bd_dom_sf"/>
</dbReference>
<dbReference type="SUPFAM" id="SSF51735">
    <property type="entry name" value="NAD(P)-binding Rossmann-fold domains"/>
    <property type="match status" value="1"/>
</dbReference>
<comment type="caution">
    <text evidence="2">The sequence shown here is derived from an EMBL/GenBank/DDBJ whole genome shotgun (WGS) entry which is preliminary data.</text>
</comment>
<dbReference type="Proteomes" id="UP001551675">
    <property type="component" value="Unassembled WGS sequence"/>
</dbReference>
<evidence type="ECO:0000259" key="1">
    <source>
        <dbReference type="Pfam" id="PF13460"/>
    </source>
</evidence>
<dbReference type="RefSeq" id="WP_358136401.1">
    <property type="nucleotide sequence ID" value="NZ_JBFALK010000014.1"/>
</dbReference>
<accession>A0ABV3GJR6</accession>
<reference evidence="2 3" key="1">
    <citation type="submission" date="2024-06" db="EMBL/GenBank/DDBJ databases">
        <title>The Natural Products Discovery Center: Release of the First 8490 Sequenced Strains for Exploring Actinobacteria Biosynthetic Diversity.</title>
        <authorList>
            <person name="Kalkreuter E."/>
            <person name="Kautsar S.A."/>
            <person name="Yang D."/>
            <person name="Bader C.D."/>
            <person name="Teijaro C.N."/>
            <person name="Fluegel L."/>
            <person name="Davis C.M."/>
            <person name="Simpson J.R."/>
            <person name="Lauterbach L."/>
            <person name="Steele A.D."/>
            <person name="Gui C."/>
            <person name="Meng S."/>
            <person name="Li G."/>
            <person name="Viehrig K."/>
            <person name="Ye F."/>
            <person name="Su P."/>
            <person name="Kiefer A.F."/>
            <person name="Nichols A."/>
            <person name="Cepeda A.J."/>
            <person name="Yan W."/>
            <person name="Fan B."/>
            <person name="Jiang Y."/>
            <person name="Adhikari A."/>
            <person name="Zheng C.-J."/>
            <person name="Schuster L."/>
            <person name="Cowan T.M."/>
            <person name="Smanski M.J."/>
            <person name="Chevrette M.G."/>
            <person name="De Carvalho L.P.S."/>
            <person name="Shen B."/>
        </authorList>
    </citation>
    <scope>NUCLEOTIDE SEQUENCE [LARGE SCALE GENOMIC DNA]</scope>
    <source>
        <strain evidence="2 3">NPDC050100</strain>
    </source>
</reference>
<dbReference type="Pfam" id="PF13460">
    <property type="entry name" value="NAD_binding_10"/>
    <property type="match status" value="1"/>
</dbReference>
<name>A0ABV3GJR6_MICGL</name>
<dbReference type="PANTHER" id="PTHR43162">
    <property type="match status" value="1"/>
</dbReference>
<feature type="domain" description="NAD(P)-binding" evidence="1">
    <location>
        <begin position="7"/>
        <end position="101"/>
    </location>
</feature>
<evidence type="ECO:0000313" key="3">
    <source>
        <dbReference type="Proteomes" id="UP001551675"/>
    </source>
</evidence>
<dbReference type="InterPro" id="IPR051604">
    <property type="entry name" value="Ergot_Alk_Oxidoreductase"/>
</dbReference>
<gene>
    <name evidence="2" type="ORF">AB0I59_24700</name>
</gene>
<organism evidence="2 3">
    <name type="scientific">Microtetraspora glauca</name>
    <dbReference type="NCBI Taxonomy" id="1996"/>
    <lineage>
        <taxon>Bacteria</taxon>
        <taxon>Bacillati</taxon>
        <taxon>Actinomycetota</taxon>
        <taxon>Actinomycetes</taxon>
        <taxon>Streptosporangiales</taxon>
        <taxon>Streptosporangiaceae</taxon>
        <taxon>Microtetraspora</taxon>
    </lineage>
</organism>
<dbReference type="InterPro" id="IPR016040">
    <property type="entry name" value="NAD(P)-bd_dom"/>
</dbReference>
<dbReference type="PANTHER" id="PTHR43162:SF1">
    <property type="entry name" value="PRESTALK A DIFFERENTIATION PROTEIN A"/>
    <property type="match status" value="1"/>
</dbReference>
<evidence type="ECO:0000313" key="2">
    <source>
        <dbReference type="EMBL" id="MEV0971816.1"/>
    </source>
</evidence>
<proteinExistence type="predicted"/>
<dbReference type="EMBL" id="JBFALK010000014">
    <property type="protein sequence ID" value="MEV0971816.1"/>
    <property type="molecule type" value="Genomic_DNA"/>
</dbReference>